<protein>
    <recommendedName>
        <fullName evidence="2">histidine kinase</fullName>
        <ecNumber evidence="2">2.7.13.3</ecNumber>
    </recommendedName>
</protein>
<feature type="modified residue" description="4-aspartylphosphate" evidence="8">
    <location>
        <position position="670"/>
    </location>
</feature>
<keyword evidence="4" id="KW-0547">Nucleotide-binding</keyword>
<feature type="domain" description="Histidine kinase" evidence="11">
    <location>
        <begin position="379"/>
        <end position="596"/>
    </location>
</feature>
<keyword evidence="10" id="KW-0812">Transmembrane</keyword>
<dbReference type="Proteomes" id="UP000270342">
    <property type="component" value="Unassembled WGS sequence"/>
</dbReference>
<dbReference type="InterPro" id="IPR001789">
    <property type="entry name" value="Sig_transdc_resp-reg_receiver"/>
</dbReference>
<dbReference type="SMART" id="SM00387">
    <property type="entry name" value="HATPase_c"/>
    <property type="match status" value="1"/>
</dbReference>
<evidence type="ECO:0000256" key="8">
    <source>
        <dbReference type="PROSITE-ProRule" id="PRU00169"/>
    </source>
</evidence>
<proteinExistence type="predicted"/>
<dbReference type="Gene3D" id="3.30.565.10">
    <property type="entry name" value="Histidine kinase-like ATPase, C-terminal domain"/>
    <property type="match status" value="1"/>
</dbReference>
<feature type="domain" description="Response regulatory" evidence="12">
    <location>
        <begin position="620"/>
        <end position="733"/>
    </location>
</feature>
<keyword evidence="10" id="KW-0472">Membrane</keyword>
<dbReference type="OrthoDB" id="5389366at2"/>
<dbReference type="PROSITE" id="PS50109">
    <property type="entry name" value="HIS_KIN"/>
    <property type="match status" value="1"/>
</dbReference>
<feature type="transmembrane region" description="Helical" evidence="10">
    <location>
        <begin position="39"/>
        <end position="61"/>
    </location>
</feature>
<feature type="region of interest" description="Disordered" evidence="9">
    <location>
        <begin position="1"/>
        <end position="21"/>
    </location>
</feature>
<dbReference type="InterPro" id="IPR005467">
    <property type="entry name" value="His_kinase_dom"/>
</dbReference>
<dbReference type="EC" id="2.7.13.3" evidence="2"/>
<dbReference type="InterPro" id="IPR003594">
    <property type="entry name" value="HATPase_dom"/>
</dbReference>
<feature type="compositionally biased region" description="Polar residues" evidence="9">
    <location>
        <begin position="11"/>
        <end position="20"/>
    </location>
</feature>
<dbReference type="Gene3D" id="3.30.450.20">
    <property type="entry name" value="PAS domain"/>
    <property type="match status" value="2"/>
</dbReference>
<reference evidence="13 14" key="1">
    <citation type="submission" date="2018-10" db="EMBL/GenBank/DDBJ databases">
        <title>Robbsia sp. DHC34, isolated from soil.</title>
        <authorList>
            <person name="Gao Z.-H."/>
            <person name="Qiu L.-H."/>
        </authorList>
    </citation>
    <scope>NUCLEOTIDE SEQUENCE [LARGE SCALE GENOMIC DNA]</scope>
    <source>
        <strain evidence="13 14">DHC34</strain>
    </source>
</reference>
<dbReference type="InterPro" id="IPR036890">
    <property type="entry name" value="HATPase_C_sf"/>
</dbReference>
<dbReference type="EMBL" id="RBZU01000008">
    <property type="protein sequence ID" value="RKP51908.1"/>
    <property type="molecule type" value="Genomic_DNA"/>
</dbReference>
<dbReference type="PROSITE" id="PS50110">
    <property type="entry name" value="RESPONSE_REGULATORY"/>
    <property type="match status" value="1"/>
</dbReference>
<keyword evidence="6" id="KW-0067">ATP-binding</keyword>
<dbReference type="PANTHER" id="PTHR43065">
    <property type="entry name" value="SENSOR HISTIDINE KINASE"/>
    <property type="match status" value="1"/>
</dbReference>
<feature type="transmembrane region" description="Helical" evidence="10">
    <location>
        <begin position="318"/>
        <end position="337"/>
    </location>
</feature>
<dbReference type="PANTHER" id="PTHR43065:SF46">
    <property type="entry name" value="C4-DICARBOXYLATE TRANSPORT SENSOR PROTEIN DCTB"/>
    <property type="match status" value="1"/>
</dbReference>
<dbReference type="SMART" id="SM00448">
    <property type="entry name" value="REC"/>
    <property type="match status" value="1"/>
</dbReference>
<dbReference type="CDD" id="cd12915">
    <property type="entry name" value="PDC2_DGC_like"/>
    <property type="match status" value="1"/>
</dbReference>
<dbReference type="InterPro" id="IPR004358">
    <property type="entry name" value="Sig_transdc_His_kin-like_C"/>
</dbReference>
<evidence type="ECO:0000256" key="1">
    <source>
        <dbReference type="ARBA" id="ARBA00000085"/>
    </source>
</evidence>
<evidence type="ECO:0000256" key="9">
    <source>
        <dbReference type="SAM" id="MobiDB-lite"/>
    </source>
</evidence>
<evidence type="ECO:0000256" key="2">
    <source>
        <dbReference type="ARBA" id="ARBA00012438"/>
    </source>
</evidence>
<evidence type="ECO:0000259" key="12">
    <source>
        <dbReference type="PROSITE" id="PS50110"/>
    </source>
</evidence>
<evidence type="ECO:0000313" key="14">
    <source>
        <dbReference type="Proteomes" id="UP000270342"/>
    </source>
</evidence>
<dbReference type="GO" id="GO:0004673">
    <property type="term" value="F:protein histidine kinase activity"/>
    <property type="evidence" value="ECO:0007669"/>
    <property type="project" value="UniProtKB-EC"/>
</dbReference>
<dbReference type="CDD" id="cd17546">
    <property type="entry name" value="REC_hyHK_CKI1_RcsC-like"/>
    <property type="match status" value="1"/>
</dbReference>
<feature type="transmembrane region" description="Helical" evidence="10">
    <location>
        <begin position="294"/>
        <end position="312"/>
    </location>
</feature>
<comment type="catalytic activity">
    <reaction evidence="1">
        <text>ATP + protein L-histidine = ADP + protein N-phospho-L-histidine.</text>
        <dbReference type="EC" id="2.7.13.3"/>
    </reaction>
</comment>
<evidence type="ECO:0000256" key="5">
    <source>
        <dbReference type="ARBA" id="ARBA00022777"/>
    </source>
</evidence>
<accession>A0A494XMQ8</accession>
<evidence type="ECO:0000259" key="11">
    <source>
        <dbReference type="PROSITE" id="PS50109"/>
    </source>
</evidence>
<evidence type="ECO:0000256" key="10">
    <source>
        <dbReference type="SAM" id="Phobius"/>
    </source>
</evidence>
<dbReference type="PRINTS" id="PR00344">
    <property type="entry name" value="BCTRLSENSOR"/>
</dbReference>
<dbReference type="GO" id="GO:0005524">
    <property type="term" value="F:ATP binding"/>
    <property type="evidence" value="ECO:0007669"/>
    <property type="project" value="UniProtKB-KW"/>
</dbReference>
<dbReference type="Gene3D" id="3.40.50.2300">
    <property type="match status" value="1"/>
</dbReference>
<evidence type="ECO:0000256" key="3">
    <source>
        <dbReference type="ARBA" id="ARBA00022679"/>
    </source>
</evidence>
<dbReference type="InterPro" id="IPR011006">
    <property type="entry name" value="CheY-like_superfamily"/>
</dbReference>
<dbReference type="Gene3D" id="1.10.287.130">
    <property type="match status" value="1"/>
</dbReference>
<dbReference type="GO" id="GO:0000160">
    <property type="term" value="P:phosphorelay signal transduction system"/>
    <property type="evidence" value="ECO:0007669"/>
    <property type="project" value="UniProtKB-KW"/>
</dbReference>
<dbReference type="Pfam" id="PF02518">
    <property type="entry name" value="HATPase_c"/>
    <property type="match status" value="1"/>
</dbReference>
<comment type="caution">
    <text evidence="13">The sequence shown here is derived from an EMBL/GenBank/DDBJ whole genome shotgun (WGS) entry which is preliminary data.</text>
</comment>
<keyword evidence="5" id="KW-0418">Kinase</keyword>
<keyword evidence="7" id="KW-0902">Two-component regulatory system</keyword>
<evidence type="ECO:0000256" key="7">
    <source>
        <dbReference type="ARBA" id="ARBA00023012"/>
    </source>
</evidence>
<evidence type="ECO:0000313" key="13">
    <source>
        <dbReference type="EMBL" id="RKP51908.1"/>
    </source>
</evidence>
<dbReference type="InterPro" id="IPR054327">
    <property type="entry name" value="His-kinase-like_sensor"/>
</dbReference>
<dbReference type="SUPFAM" id="SSF52172">
    <property type="entry name" value="CheY-like"/>
    <property type="match status" value="1"/>
</dbReference>
<keyword evidence="8" id="KW-0597">Phosphoprotein</keyword>
<evidence type="ECO:0000256" key="4">
    <source>
        <dbReference type="ARBA" id="ARBA00022741"/>
    </source>
</evidence>
<sequence>MADRPHGDQKGSLTSVQPSGPMTPDLPLPARNFAATHRILLIVFAASVLVPFMCLCGYGYFDFQRRVADANDVIDRLARVGVEQAVKVMDLNEAIGTRIIDLLGNGDDRAIRARERTLHDAMTEIGGGYPQVAAISVLGVDGDLLASSRFYPAPNESIKQREDFREIRARRPKPNFSLPMLGRLTGLVIFDTGMGRSAPNGAFLGAVMIALRQDYFRSFYADLVSNNDALLIGLYRDDGGLLARYPEVRPGTNPAPNTAFVAALASGQQAGHLRMRSTIDGVERYLSYRRVGDYPLYVSVGYAHAAIFAQWWPHLMIVASLTALPCVAVWLLIAFSLRRLREEQRAWERWQSEVGLRLSAEAASRHLQRMGALGNLVANVAHDFNNLLMVVDANMSLVRHKGFRNAEPEVLAVERAAANAETVARRLLSVARKQPLKPAPLDLATWLLAASGLLHTSVGHSIEMRVDVPADIWPVFTDPTELELALINIAVNARDVLQPGGRFSIVCENVRLDAADGHLAAGEYVRISLTDSGEGMSEEVRLRVFEPLFTTKVVGSGTGLGLTQVLAACEQAGGTARIESAPGAGTTVRLYLARYVGPDKAVPPVEPDRCASDAPATSCSVLVAEDNAEVAAAVTAVLDMFGCRVQTVASGDEAWQTLQAGATFDLVLSDIQMPGRLNGIDLAERVRATYPLQKIALMTGYADELGRAKHLHVPVLPKPFDIDELRALIPEAA</sequence>
<keyword evidence="10" id="KW-1133">Transmembrane helix</keyword>
<dbReference type="SUPFAM" id="SSF55874">
    <property type="entry name" value="ATPase domain of HSP90 chaperone/DNA topoisomerase II/histidine kinase"/>
    <property type="match status" value="1"/>
</dbReference>
<dbReference type="CDD" id="cd12914">
    <property type="entry name" value="PDC1_DGC_like"/>
    <property type="match status" value="1"/>
</dbReference>
<organism evidence="13 14">
    <name type="scientific">Pararobbsia silviterrae</name>
    <dbReference type="NCBI Taxonomy" id="1792498"/>
    <lineage>
        <taxon>Bacteria</taxon>
        <taxon>Pseudomonadati</taxon>
        <taxon>Pseudomonadota</taxon>
        <taxon>Betaproteobacteria</taxon>
        <taxon>Burkholderiales</taxon>
        <taxon>Burkholderiaceae</taxon>
        <taxon>Pararobbsia</taxon>
    </lineage>
</organism>
<gene>
    <name evidence="13" type="ORF">D7S86_18360</name>
</gene>
<dbReference type="Pfam" id="PF00072">
    <property type="entry name" value="Response_reg"/>
    <property type="match status" value="1"/>
</dbReference>
<keyword evidence="3" id="KW-0808">Transferase</keyword>
<dbReference type="Pfam" id="PF22588">
    <property type="entry name" value="dCache_1_like"/>
    <property type="match status" value="1"/>
</dbReference>
<name>A0A494XMQ8_9BURK</name>
<keyword evidence="14" id="KW-1185">Reference proteome</keyword>
<dbReference type="AlphaFoldDB" id="A0A494XMQ8"/>
<evidence type="ECO:0000256" key="6">
    <source>
        <dbReference type="ARBA" id="ARBA00022840"/>
    </source>
</evidence>